<organism evidence="1 2">
    <name type="scientific">Eumeta variegata</name>
    <name type="common">Bagworm moth</name>
    <name type="synonym">Eumeta japonica</name>
    <dbReference type="NCBI Taxonomy" id="151549"/>
    <lineage>
        <taxon>Eukaryota</taxon>
        <taxon>Metazoa</taxon>
        <taxon>Ecdysozoa</taxon>
        <taxon>Arthropoda</taxon>
        <taxon>Hexapoda</taxon>
        <taxon>Insecta</taxon>
        <taxon>Pterygota</taxon>
        <taxon>Neoptera</taxon>
        <taxon>Endopterygota</taxon>
        <taxon>Lepidoptera</taxon>
        <taxon>Glossata</taxon>
        <taxon>Ditrysia</taxon>
        <taxon>Tineoidea</taxon>
        <taxon>Psychidae</taxon>
        <taxon>Oiketicinae</taxon>
        <taxon>Eumeta</taxon>
    </lineage>
</organism>
<dbReference type="EMBL" id="BGZK01000114">
    <property type="protein sequence ID" value="GBP20079.1"/>
    <property type="molecule type" value="Genomic_DNA"/>
</dbReference>
<dbReference type="AlphaFoldDB" id="A0A4C1U1B5"/>
<comment type="caution">
    <text evidence="1">The sequence shown here is derived from an EMBL/GenBank/DDBJ whole genome shotgun (WGS) entry which is preliminary data.</text>
</comment>
<keyword evidence="2" id="KW-1185">Reference proteome</keyword>
<protein>
    <submittedName>
        <fullName evidence="1">Uncharacterized protein</fullName>
    </submittedName>
</protein>
<evidence type="ECO:0000313" key="2">
    <source>
        <dbReference type="Proteomes" id="UP000299102"/>
    </source>
</evidence>
<reference evidence="1 2" key="1">
    <citation type="journal article" date="2019" name="Commun. Biol.">
        <title>The bagworm genome reveals a unique fibroin gene that provides high tensile strength.</title>
        <authorList>
            <person name="Kono N."/>
            <person name="Nakamura H."/>
            <person name="Ohtoshi R."/>
            <person name="Tomita M."/>
            <person name="Numata K."/>
            <person name="Arakawa K."/>
        </authorList>
    </citation>
    <scope>NUCLEOTIDE SEQUENCE [LARGE SCALE GENOMIC DNA]</scope>
</reference>
<accession>A0A4C1U1B5</accession>
<dbReference type="Proteomes" id="UP000299102">
    <property type="component" value="Unassembled WGS sequence"/>
</dbReference>
<name>A0A4C1U1B5_EUMVA</name>
<sequence>MLAVEIAVLMCDVWECSWQGIGEAATKVGKGVLRWARSYGMANEGRLTKTMHIENSKTDAVLRQRRGRLWARGVADARKCKLRPEFASPAGEPVECYFNTISRCLALALSTLLFSTQTRARVASQFIESALRYDSRISVQSLEDYHDAEEATAAKQLQDSLQLRRLANLIRS</sequence>
<evidence type="ECO:0000313" key="1">
    <source>
        <dbReference type="EMBL" id="GBP20079.1"/>
    </source>
</evidence>
<gene>
    <name evidence="1" type="ORF">EVAR_13851_1</name>
</gene>
<proteinExistence type="predicted"/>